<dbReference type="EMBL" id="CP062789">
    <property type="protein sequence ID" value="QOK22257.1"/>
    <property type="molecule type" value="Genomic_DNA"/>
</dbReference>
<evidence type="ECO:0000256" key="2">
    <source>
        <dbReference type="SAM" id="Phobius"/>
    </source>
</evidence>
<keyword evidence="2" id="KW-0472">Membrane</keyword>
<evidence type="ECO:0000259" key="3">
    <source>
        <dbReference type="Pfam" id="PF00561"/>
    </source>
</evidence>
<dbReference type="AlphaFoldDB" id="A0A7L9IZE5"/>
<dbReference type="Pfam" id="PF00561">
    <property type="entry name" value="Abhydrolase_1"/>
    <property type="match status" value="1"/>
</dbReference>
<dbReference type="Proteomes" id="UP000593998">
    <property type="component" value="Chromosome"/>
</dbReference>
<dbReference type="PANTHER" id="PTHR43329">
    <property type="entry name" value="EPOXIDE HYDROLASE"/>
    <property type="match status" value="1"/>
</dbReference>
<evidence type="ECO:0000256" key="1">
    <source>
        <dbReference type="ARBA" id="ARBA00022801"/>
    </source>
</evidence>
<feature type="domain" description="AB hydrolase-1" evidence="3">
    <location>
        <begin position="29"/>
        <end position="282"/>
    </location>
</feature>
<sequence>MNYVGPVRYYSRDGLTFDLDDLGPQEGDVVVLLHGWPQDRTSWHAVAPRLAEAGLRVLAPDLRGYSPGARPGNHLDYVITEIVGDVTALLDEVGAERAHVVGHDWGGALAWAIAAREPDRVETLTVLSTPSPAGMAAGMRSGDQLKHSWYMALFALPVLPVLFFRLFAQQVLERIGMPRERAAHDARRLKTPGAAEGTFAWYRAALSPTLMWRKRRSKGGPRRSVHRRVIPTAYVWGTKDPAFGEVATQHTVEQLRRRAGDQPELAIIRPLETGHWLIETHPEVVADVVLERIGARRGEALAG</sequence>
<keyword evidence="2" id="KW-1133">Transmembrane helix</keyword>
<evidence type="ECO:0000313" key="4">
    <source>
        <dbReference type="EMBL" id="QOK22257.1"/>
    </source>
</evidence>
<keyword evidence="1 4" id="KW-0378">Hydrolase</keyword>
<dbReference type="PRINTS" id="PR00111">
    <property type="entry name" value="ABHYDROLASE"/>
</dbReference>
<gene>
    <name evidence="4" type="ORF">IGS73_14325</name>
</gene>
<dbReference type="InterPro" id="IPR000639">
    <property type="entry name" value="Epox_hydrolase-like"/>
</dbReference>
<proteinExistence type="predicted"/>
<dbReference type="SUPFAM" id="SSF53474">
    <property type="entry name" value="alpha/beta-Hydrolases"/>
    <property type="match status" value="1"/>
</dbReference>
<organism evidence="4 5">
    <name type="scientific">Janibacter indicus</name>
    <dbReference type="NCBI Taxonomy" id="857417"/>
    <lineage>
        <taxon>Bacteria</taxon>
        <taxon>Bacillati</taxon>
        <taxon>Actinomycetota</taxon>
        <taxon>Actinomycetes</taxon>
        <taxon>Micrococcales</taxon>
        <taxon>Intrasporangiaceae</taxon>
        <taxon>Janibacter</taxon>
    </lineage>
</organism>
<reference evidence="4 5" key="1">
    <citation type="submission" date="2020-10" db="EMBL/GenBank/DDBJ databases">
        <title>Janibacter indicus TT2 genome sequence.</title>
        <authorList>
            <person name="Lee K."/>
            <person name="Ganzorig M."/>
        </authorList>
    </citation>
    <scope>NUCLEOTIDE SEQUENCE [LARGE SCALE GENOMIC DNA]</scope>
    <source>
        <strain evidence="4 5">TT2</strain>
    </source>
</reference>
<dbReference type="InterPro" id="IPR029058">
    <property type="entry name" value="AB_hydrolase_fold"/>
</dbReference>
<accession>A0A7L9IZE5</accession>
<feature type="transmembrane region" description="Helical" evidence="2">
    <location>
        <begin position="149"/>
        <end position="168"/>
    </location>
</feature>
<protein>
    <submittedName>
        <fullName evidence="4">Alpha/beta fold hydrolase</fullName>
    </submittedName>
</protein>
<dbReference type="PRINTS" id="PR00412">
    <property type="entry name" value="EPOXHYDRLASE"/>
</dbReference>
<dbReference type="InterPro" id="IPR000073">
    <property type="entry name" value="AB_hydrolase_1"/>
</dbReference>
<dbReference type="Gene3D" id="3.40.50.1820">
    <property type="entry name" value="alpha/beta hydrolase"/>
    <property type="match status" value="1"/>
</dbReference>
<evidence type="ECO:0000313" key="5">
    <source>
        <dbReference type="Proteomes" id="UP000593998"/>
    </source>
</evidence>
<name>A0A7L9IZE5_9MICO</name>
<dbReference type="GO" id="GO:0016787">
    <property type="term" value="F:hydrolase activity"/>
    <property type="evidence" value="ECO:0007669"/>
    <property type="project" value="UniProtKB-KW"/>
</dbReference>
<keyword evidence="2" id="KW-0812">Transmembrane</keyword>